<keyword evidence="7" id="KW-0812">Transmembrane</keyword>
<protein>
    <recommendedName>
        <fullName evidence="8">DNA mismatch repair proteins mutS family domain-containing protein</fullName>
    </recommendedName>
</protein>
<evidence type="ECO:0000313" key="10">
    <source>
        <dbReference type="Proteomes" id="UP001217089"/>
    </source>
</evidence>
<dbReference type="EMBL" id="JARBDR010000903">
    <property type="protein sequence ID" value="KAJ8303889.1"/>
    <property type="molecule type" value="Genomic_DNA"/>
</dbReference>
<gene>
    <name evidence="9" type="ORF">KUTeg_017472</name>
</gene>
<proteinExistence type="predicted"/>
<evidence type="ECO:0000256" key="7">
    <source>
        <dbReference type="SAM" id="Phobius"/>
    </source>
</evidence>
<dbReference type="InterPro" id="IPR027417">
    <property type="entry name" value="P-loop_NTPase"/>
</dbReference>
<evidence type="ECO:0000256" key="4">
    <source>
        <dbReference type="ARBA" id="ARBA00023125"/>
    </source>
</evidence>
<dbReference type="Pfam" id="PF05190">
    <property type="entry name" value="MutS_IV"/>
    <property type="match status" value="1"/>
</dbReference>
<dbReference type="SUPFAM" id="SSF52266">
    <property type="entry name" value="SGNH hydrolase"/>
    <property type="match status" value="1"/>
</dbReference>
<keyword evidence="10" id="KW-1185">Reference proteome</keyword>
<dbReference type="InterPro" id="IPR045076">
    <property type="entry name" value="MutS"/>
</dbReference>
<keyword evidence="4" id="KW-0238">DNA-binding</keyword>
<keyword evidence="6" id="KW-0539">Nucleus</keyword>
<keyword evidence="5" id="KW-0227">DNA damage</keyword>
<organism evidence="9 10">
    <name type="scientific">Tegillarca granosa</name>
    <name type="common">Malaysian cockle</name>
    <name type="synonym">Anadara granosa</name>
    <dbReference type="NCBI Taxonomy" id="220873"/>
    <lineage>
        <taxon>Eukaryota</taxon>
        <taxon>Metazoa</taxon>
        <taxon>Spiralia</taxon>
        <taxon>Lophotrochozoa</taxon>
        <taxon>Mollusca</taxon>
        <taxon>Bivalvia</taxon>
        <taxon>Autobranchia</taxon>
        <taxon>Pteriomorphia</taxon>
        <taxon>Arcoida</taxon>
        <taxon>Arcoidea</taxon>
        <taxon>Arcidae</taxon>
        <taxon>Tegillarca</taxon>
    </lineage>
</organism>
<dbReference type="InterPro" id="IPR000432">
    <property type="entry name" value="DNA_mismatch_repair_MutS_C"/>
</dbReference>
<dbReference type="SMART" id="SM00534">
    <property type="entry name" value="MUTSac"/>
    <property type="match status" value="1"/>
</dbReference>
<dbReference type="SUPFAM" id="SSF52540">
    <property type="entry name" value="P-loop containing nucleoside triphosphate hydrolases"/>
    <property type="match status" value="2"/>
</dbReference>
<reference evidence="9 10" key="1">
    <citation type="submission" date="2022-12" db="EMBL/GenBank/DDBJ databases">
        <title>Chromosome-level genome of Tegillarca granosa.</title>
        <authorList>
            <person name="Kim J."/>
        </authorList>
    </citation>
    <scope>NUCLEOTIDE SEQUENCE [LARGE SCALE GENOMIC DNA]</scope>
    <source>
        <strain evidence="9">Teg-2019</strain>
        <tissue evidence="9">Adductor muscle</tissue>
    </source>
</reference>
<dbReference type="Gene3D" id="3.40.50.300">
    <property type="entry name" value="P-loop containing nucleotide triphosphate hydrolases"/>
    <property type="match status" value="2"/>
</dbReference>
<name>A0ABQ9EEZ3_TEGGR</name>
<dbReference type="PROSITE" id="PS00486">
    <property type="entry name" value="DNA_MISMATCH_REPAIR_2"/>
    <property type="match status" value="1"/>
</dbReference>
<dbReference type="InterPro" id="IPR007861">
    <property type="entry name" value="DNA_mismatch_repair_MutS_clamp"/>
</dbReference>
<dbReference type="Pfam" id="PF00488">
    <property type="entry name" value="MutS_V"/>
    <property type="match status" value="2"/>
</dbReference>
<evidence type="ECO:0000256" key="1">
    <source>
        <dbReference type="ARBA" id="ARBA00004123"/>
    </source>
</evidence>
<comment type="subcellular location">
    <subcellularLocation>
        <location evidence="1">Nucleus</location>
    </subcellularLocation>
</comment>
<evidence type="ECO:0000256" key="3">
    <source>
        <dbReference type="ARBA" id="ARBA00022840"/>
    </source>
</evidence>
<comment type="caution">
    <text evidence="9">The sequence shown here is derived from an EMBL/GenBank/DDBJ whole genome shotgun (WGS) entry which is preliminary data.</text>
</comment>
<keyword evidence="2" id="KW-0547">Nucleotide-binding</keyword>
<dbReference type="PANTHER" id="PTHR11361">
    <property type="entry name" value="DNA MISMATCH REPAIR PROTEIN MUTS FAMILY MEMBER"/>
    <property type="match status" value="1"/>
</dbReference>
<evidence type="ECO:0000256" key="6">
    <source>
        <dbReference type="ARBA" id="ARBA00023242"/>
    </source>
</evidence>
<dbReference type="InterPro" id="IPR036187">
    <property type="entry name" value="DNA_mismatch_repair_MutS_sf"/>
</dbReference>
<keyword evidence="3" id="KW-0067">ATP-binding</keyword>
<keyword evidence="5" id="KW-0234">DNA repair</keyword>
<dbReference type="Proteomes" id="UP001217089">
    <property type="component" value="Unassembled WGS sequence"/>
</dbReference>
<evidence type="ECO:0000256" key="5">
    <source>
        <dbReference type="ARBA" id="ARBA00023204"/>
    </source>
</evidence>
<keyword evidence="7" id="KW-0472">Membrane</keyword>
<feature type="non-terminal residue" evidence="9">
    <location>
        <position position="909"/>
    </location>
</feature>
<evidence type="ECO:0000256" key="2">
    <source>
        <dbReference type="ARBA" id="ARBA00022741"/>
    </source>
</evidence>
<dbReference type="InterPro" id="IPR007696">
    <property type="entry name" value="DNA_mismatch_repair_MutS_core"/>
</dbReference>
<evidence type="ECO:0000259" key="8">
    <source>
        <dbReference type="PROSITE" id="PS00486"/>
    </source>
</evidence>
<keyword evidence="7" id="KW-1133">Transmembrane helix</keyword>
<dbReference type="SUPFAM" id="SSF48334">
    <property type="entry name" value="DNA repair protein MutS, domain III"/>
    <property type="match status" value="1"/>
</dbReference>
<accession>A0ABQ9EEZ3</accession>
<dbReference type="Gene3D" id="1.10.1420.10">
    <property type="match status" value="2"/>
</dbReference>
<feature type="transmembrane region" description="Helical" evidence="7">
    <location>
        <begin position="862"/>
        <end position="882"/>
    </location>
</feature>
<dbReference type="Pfam" id="PF05192">
    <property type="entry name" value="MutS_III"/>
    <property type="match status" value="1"/>
</dbReference>
<feature type="domain" description="DNA mismatch repair proteins mutS family" evidence="8">
    <location>
        <begin position="428"/>
        <end position="444"/>
    </location>
</feature>
<dbReference type="PANTHER" id="PTHR11361:SF122">
    <property type="entry name" value="DNA MISMATCH REPAIR PROTEIN MSH3"/>
    <property type="match status" value="1"/>
</dbReference>
<evidence type="ECO:0000313" key="9">
    <source>
        <dbReference type="EMBL" id="KAJ8303889.1"/>
    </source>
</evidence>
<sequence>MQLSGNAIRNLEIFHNQTDGLEKGSLFSVFNQTVTKYGGRLLRLWLTQPLLSVSEIRRRQDAVTELINGRCSDNLCKLRGILSKTSDLEKGLCSIYHKKCSTHEFYCVSKSLASISKELKVHSEAVADHLTSDLLKTILTNVPELLEDVNFVNSQVSNLRPTKILMENDKTVLFNDDSQFPDIVKCKKLINEVKKELLSHRRDIRLQLKQPSLDYVTVLGTEFLVEVKNTQLSLVPNDWQKISSTKVLSRFHTPFIVEKYKVLNQLREQLVIDSNQAWMIFLEYKKAIHHLATLDCLFSLAETAKHNGYCKPEILDTEVIIDIEEGRHPVIDQLLGEHKQFVPNDTKLSSVLIKELSDKERVMIITGPNMGGKSSYIKQVALISVLAQIGSYMGSLMGAADEIYKGRSTFMVELQEASEIISGASSRSLVILDELGRGTSTHDGVAIACATLNYFIKEVYVTKSYFIEHVLLLNYWSLCICFGENSLLNSIFNEVYLYIVEWASGLSYSVNWKTELNYRPSLILCPLFLVPFRLILYNIVTLSRFSFERQVFYALLGSTLNIFLQTKCLTLFVTHYPMLAEFEKAFPGTVGNLSHCYDLSILIDDMDEGENSRSTEVITFLYQLVSGSAARSYGLNVARLADIPKSILDVATEKSHSLERIVTKRRQQIQLFQSVCGDDSEDKVTILNSLKIVLSSDIETNSRVILDKSPDHSCSNSTNTPLQSFGCRNTTDSYHWNGPGPKVCVLGHSFVRRLCTAWKSSRLTRKLSFSGSAFGTGGMKLDDMEKVARSEHWGQYKVIFLQIGENDIMTLTKRQIVKKIYSISRALIESGVQFTLFGSFFDRHDRRYNKRVQKLRKWVRSGGYVLVGTFWYGYVLFFKNMFKPNSACLKKEPIHKNVAQLRTMINYQC</sequence>
<dbReference type="SMART" id="SM00533">
    <property type="entry name" value="MUTSd"/>
    <property type="match status" value="1"/>
</dbReference>